<dbReference type="AlphaFoldDB" id="A0A506PIZ1"/>
<organism evidence="2 3">
    <name type="scientific">Paucihalobacter ruber</name>
    <dbReference type="NCBI Taxonomy" id="2567861"/>
    <lineage>
        <taxon>Bacteria</taxon>
        <taxon>Pseudomonadati</taxon>
        <taxon>Bacteroidota</taxon>
        <taxon>Flavobacteriia</taxon>
        <taxon>Flavobacteriales</taxon>
        <taxon>Flavobacteriaceae</taxon>
        <taxon>Paucihalobacter</taxon>
    </lineage>
</organism>
<dbReference type="OrthoDB" id="1422163at2"/>
<name>A0A506PIZ1_9FLAO</name>
<protein>
    <recommendedName>
        <fullName evidence="4">CarboxypepD_reg-like domain-containing protein</fullName>
    </recommendedName>
</protein>
<comment type="caution">
    <text evidence="2">The sequence shown here is derived from an EMBL/GenBank/DDBJ whole genome shotgun (WGS) entry which is preliminary data.</text>
</comment>
<evidence type="ECO:0008006" key="4">
    <source>
        <dbReference type="Google" id="ProtNLM"/>
    </source>
</evidence>
<accession>A0A506PIZ1</accession>
<dbReference type="Proteomes" id="UP000317332">
    <property type="component" value="Unassembled WGS sequence"/>
</dbReference>
<gene>
    <name evidence="2" type="ORF">FJ651_12350</name>
</gene>
<evidence type="ECO:0000313" key="3">
    <source>
        <dbReference type="Proteomes" id="UP000317332"/>
    </source>
</evidence>
<feature type="chain" id="PRO_5021486942" description="CarboxypepD_reg-like domain-containing protein" evidence="1">
    <location>
        <begin position="19"/>
        <end position="249"/>
    </location>
</feature>
<feature type="signal peptide" evidence="1">
    <location>
        <begin position="1"/>
        <end position="18"/>
    </location>
</feature>
<reference evidence="2 3" key="1">
    <citation type="submission" date="2019-06" db="EMBL/GenBank/DDBJ databases">
        <title>Flavobacteriaceae Paucihalobacterium erythroidium CWB-1, complete genome.</title>
        <authorList>
            <person name="Wu S."/>
        </authorList>
    </citation>
    <scope>NUCLEOTIDE SEQUENCE [LARGE SCALE GENOMIC DNA]</scope>
    <source>
        <strain evidence="2 3">CWB-1</strain>
    </source>
</reference>
<dbReference type="RefSeq" id="WP_140990845.1">
    <property type="nucleotide sequence ID" value="NZ_VHIQ01000006.1"/>
</dbReference>
<evidence type="ECO:0000256" key="1">
    <source>
        <dbReference type="SAM" id="SignalP"/>
    </source>
</evidence>
<sequence>MKYCISLVVVIICFHLNAQTVSGIIYDEDEALVAVKITNKSQNIMVLSNTDGTFSIPAKLKDSLQFQSSFHLLKTFVVSEKHFVEDLVIELKKSEETLGEVYLENEAKVKFFEEKYSATLSEQIANDIKNNSENYSAAASGNMDFIAIFGMVAKLFKGKKTKDKDTINYLDAKQFKVFFEEDKFFNHDFLLKDLNIGSEYHELFFDYLETKAISSQLLEENEQINLIALFLDYSKEFKTIIAESINQRD</sequence>
<keyword evidence="3" id="KW-1185">Reference proteome</keyword>
<keyword evidence="1" id="KW-0732">Signal</keyword>
<dbReference type="EMBL" id="VHIQ01000006">
    <property type="protein sequence ID" value="TPV32350.1"/>
    <property type="molecule type" value="Genomic_DNA"/>
</dbReference>
<proteinExistence type="predicted"/>
<evidence type="ECO:0000313" key="2">
    <source>
        <dbReference type="EMBL" id="TPV32350.1"/>
    </source>
</evidence>